<name>A0AAD7WW28_9TELE</name>
<dbReference type="PANTHER" id="PTHR47018:SF1">
    <property type="entry name" value="TESMIN_TSO1-LIKE CXC DOMAIN-CONTAINING PROTEIN"/>
    <property type="match status" value="1"/>
</dbReference>
<proteinExistence type="predicted"/>
<accession>A0AAD7WW28</accession>
<sequence length="94" mass="10710">MPVFLKDMATLPDTHPSVHEAFMEGKFVVQRGDKKFSLMALDQSQEHSITFLKEDSGSKGLYGQPEEKEIIELSKPEVLQAIDEFVTKHESTDW</sequence>
<organism evidence="1 2">
    <name type="scientific">Aldrovandia affinis</name>
    <dbReference type="NCBI Taxonomy" id="143900"/>
    <lineage>
        <taxon>Eukaryota</taxon>
        <taxon>Metazoa</taxon>
        <taxon>Chordata</taxon>
        <taxon>Craniata</taxon>
        <taxon>Vertebrata</taxon>
        <taxon>Euteleostomi</taxon>
        <taxon>Actinopterygii</taxon>
        <taxon>Neopterygii</taxon>
        <taxon>Teleostei</taxon>
        <taxon>Notacanthiformes</taxon>
        <taxon>Halosauridae</taxon>
        <taxon>Aldrovandia</taxon>
    </lineage>
</organism>
<protein>
    <submittedName>
        <fullName evidence="1">Uncharacterized protein</fullName>
    </submittedName>
</protein>
<dbReference type="Proteomes" id="UP001221898">
    <property type="component" value="Unassembled WGS sequence"/>
</dbReference>
<dbReference type="EMBL" id="JAINUG010000024">
    <property type="protein sequence ID" value="KAJ8411103.1"/>
    <property type="molecule type" value="Genomic_DNA"/>
</dbReference>
<evidence type="ECO:0000313" key="2">
    <source>
        <dbReference type="Proteomes" id="UP001221898"/>
    </source>
</evidence>
<dbReference type="PANTHER" id="PTHR47018">
    <property type="entry name" value="CXC DOMAIN-CONTAINING PROTEIN-RELATED"/>
    <property type="match status" value="1"/>
</dbReference>
<comment type="caution">
    <text evidence="1">The sequence shown here is derived from an EMBL/GenBank/DDBJ whole genome shotgun (WGS) entry which is preliminary data.</text>
</comment>
<gene>
    <name evidence="1" type="ORF">AAFF_G00181380</name>
</gene>
<dbReference type="AlphaFoldDB" id="A0AAD7WW28"/>
<evidence type="ECO:0000313" key="1">
    <source>
        <dbReference type="EMBL" id="KAJ8411103.1"/>
    </source>
</evidence>
<reference evidence="1" key="1">
    <citation type="journal article" date="2023" name="Science">
        <title>Genome structures resolve the early diversification of teleost fishes.</title>
        <authorList>
            <person name="Parey E."/>
            <person name="Louis A."/>
            <person name="Montfort J."/>
            <person name="Bouchez O."/>
            <person name="Roques C."/>
            <person name="Iampietro C."/>
            <person name="Lluch J."/>
            <person name="Castinel A."/>
            <person name="Donnadieu C."/>
            <person name="Desvignes T."/>
            <person name="Floi Bucao C."/>
            <person name="Jouanno E."/>
            <person name="Wen M."/>
            <person name="Mejri S."/>
            <person name="Dirks R."/>
            <person name="Jansen H."/>
            <person name="Henkel C."/>
            <person name="Chen W.J."/>
            <person name="Zahm M."/>
            <person name="Cabau C."/>
            <person name="Klopp C."/>
            <person name="Thompson A.W."/>
            <person name="Robinson-Rechavi M."/>
            <person name="Braasch I."/>
            <person name="Lecointre G."/>
            <person name="Bobe J."/>
            <person name="Postlethwait J.H."/>
            <person name="Berthelot C."/>
            <person name="Roest Crollius H."/>
            <person name="Guiguen Y."/>
        </authorList>
    </citation>
    <scope>NUCLEOTIDE SEQUENCE</scope>
    <source>
        <strain evidence="1">NC1722</strain>
    </source>
</reference>
<keyword evidence="2" id="KW-1185">Reference proteome</keyword>